<evidence type="ECO:0000313" key="8">
    <source>
        <dbReference type="EMBL" id="PKM89270.1"/>
    </source>
</evidence>
<evidence type="ECO:0000256" key="3">
    <source>
        <dbReference type="ARBA" id="ARBA00022676"/>
    </source>
</evidence>
<keyword evidence="5 6" id="KW-0472">Membrane</keyword>
<evidence type="ECO:0000256" key="4">
    <source>
        <dbReference type="ARBA" id="ARBA00022679"/>
    </source>
</evidence>
<keyword evidence="6" id="KW-1133">Transmembrane helix</keyword>
<feature type="transmembrane region" description="Helical" evidence="6">
    <location>
        <begin position="126"/>
        <end position="148"/>
    </location>
</feature>
<accession>A0A2N2E3H3</accession>
<proteinExistence type="predicted"/>
<keyword evidence="4" id="KW-0808">Transferase</keyword>
<dbReference type="Pfam" id="PF00535">
    <property type="entry name" value="Glycos_transf_2"/>
    <property type="match status" value="1"/>
</dbReference>
<dbReference type="Proteomes" id="UP000233325">
    <property type="component" value="Unassembled WGS sequence"/>
</dbReference>
<keyword evidence="2" id="KW-1003">Cell membrane</keyword>
<evidence type="ECO:0000256" key="5">
    <source>
        <dbReference type="ARBA" id="ARBA00023136"/>
    </source>
</evidence>
<evidence type="ECO:0000313" key="9">
    <source>
        <dbReference type="Proteomes" id="UP000233325"/>
    </source>
</evidence>
<dbReference type="PANTHER" id="PTHR43646:SF2">
    <property type="entry name" value="GLYCOSYLTRANSFERASE 2-LIKE DOMAIN-CONTAINING PROTEIN"/>
    <property type="match status" value="1"/>
</dbReference>
<dbReference type="PANTHER" id="PTHR43646">
    <property type="entry name" value="GLYCOSYLTRANSFERASE"/>
    <property type="match status" value="1"/>
</dbReference>
<name>A0A2N2E3H3_9BACT</name>
<dbReference type="InterPro" id="IPR029044">
    <property type="entry name" value="Nucleotide-diphossugar_trans"/>
</dbReference>
<sequence>MLSIIIPTLNEEKYLPLLLASIKKQVFSDYEIIVSDGKSEDKTVSIALSAGCRVVEDEGRSPARQRNIGAKVAKGDTIMFLDADTLLPDYFVPAAYDEFRLKKLSAAGFYLKFNSPKRIYRIFEPVYRTISFFGQFFFPASVGVGIMASKSAHDKINGFDETIFIGEDYDYIKRLAGVGRYRMIASTFLYFSVRRLDKEGVIPVLWKWFIGGIYFIIRGPIRKKIVKYEFGKY</sequence>
<dbReference type="Gene3D" id="3.90.550.10">
    <property type="entry name" value="Spore Coat Polysaccharide Biosynthesis Protein SpsA, Chain A"/>
    <property type="match status" value="1"/>
</dbReference>
<evidence type="ECO:0000256" key="2">
    <source>
        <dbReference type="ARBA" id="ARBA00022475"/>
    </source>
</evidence>
<gene>
    <name evidence="8" type="ORF">CVU83_00400</name>
</gene>
<evidence type="ECO:0000256" key="1">
    <source>
        <dbReference type="ARBA" id="ARBA00004236"/>
    </source>
</evidence>
<organism evidence="8 9">
    <name type="scientific">Candidatus Falkowbacteria bacterium HGW-Falkowbacteria-2</name>
    <dbReference type="NCBI Taxonomy" id="2013769"/>
    <lineage>
        <taxon>Bacteria</taxon>
        <taxon>Candidatus Falkowiibacteriota</taxon>
    </lineage>
</organism>
<reference evidence="8 9" key="1">
    <citation type="journal article" date="2017" name="ISME J.">
        <title>Potential for microbial H2 and metal transformations associated with novel bacteria and archaea in deep terrestrial subsurface sediments.</title>
        <authorList>
            <person name="Hernsdorf A.W."/>
            <person name="Amano Y."/>
            <person name="Miyakawa K."/>
            <person name="Ise K."/>
            <person name="Suzuki Y."/>
            <person name="Anantharaman K."/>
            <person name="Probst A."/>
            <person name="Burstein D."/>
            <person name="Thomas B.C."/>
            <person name="Banfield J.F."/>
        </authorList>
    </citation>
    <scope>NUCLEOTIDE SEQUENCE [LARGE SCALE GENOMIC DNA]</scope>
    <source>
        <strain evidence="8">HGW-Falkowbacteria-2</strain>
    </source>
</reference>
<dbReference type="SUPFAM" id="SSF53448">
    <property type="entry name" value="Nucleotide-diphospho-sugar transferases"/>
    <property type="match status" value="1"/>
</dbReference>
<dbReference type="GO" id="GO:0016757">
    <property type="term" value="F:glycosyltransferase activity"/>
    <property type="evidence" value="ECO:0007669"/>
    <property type="project" value="UniProtKB-KW"/>
</dbReference>
<keyword evidence="6" id="KW-0812">Transmembrane</keyword>
<feature type="transmembrane region" description="Helical" evidence="6">
    <location>
        <begin position="200"/>
        <end position="217"/>
    </location>
</feature>
<dbReference type="EMBL" id="PHAH01000003">
    <property type="protein sequence ID" value="PKM89270.1"/>
    <property type="molecule type" value="Genomic_DNA"/>
</dbReference>
<dbReference type="GO" id="GO:0005886">
    <property type="term" value="C:plasma membrane"/>
    <property type="evidence" value="ECO:0007669"/>
    <property type="project" value="UniProtKB-SubCell"/>
</dbReference>
<comment type="subcellular location">
    <subcellularLocation>
        <location evidence="1">Cell membrane</location>
    </subcellularLocation>
</comment>
<evidence type="ECO:0000259" key="7">
    <source>
        <dbReference type="Pfam" id="PF00535"/>
    </source>
</evidence>
<evidence type="ECO:0000256" key="6">
    <source>
        <dbReference type="SAM" id="Phobius"/>
    </source>
</evidence>
<dbReference type="InterPro" id="IPR001173">
    <property type="entry name" value="Glyco_trans_2-like"/>
</dbReference>
<keyword evidence="3" id="KW-0328">Glycosyltransferase</keyword>
<protein>
    <recommendedName>
        <fullName evidence="7">Glycosyltransferase 2-like domain-containing protein</fullName>
    </recommendedName>
</protein>
<comment type="caution">
    <text evidence="8">The sequence shown here is derived from an EMBL/GenBank/DDBJ whole genome shotgun (WGS) entry which is preliminary data.</text>
</comment>
<dbReference type="AlphaFoldDB" id="A0A2N2E3H3"/>
<feature type="domain" description="Glycosyltransferase 2-like" evidence="7">
    <location>
        <begin position="3"/>
        <end position="121"/>
    </location>
</feature>